<dbReference type="InterPro" id="IPR029046">
    <property type="entry name" value="LolA/LolB/LppX"/>
</dbReference>
<keyword evidence="4" id="KW-1185">Reference proteome</keyword>
<dbReference type="PANTHER" id="PTHR35869">
    <property type="entry name" value="OUTER-MEMBRANE LIPOPROTEIN CARRIER PROTEIN"/>
    <property type="match status" value="1"/>
</dbReference>
<organism evidence="3 4">
    <name type="scientific">Rhodovulum strictum</name>
    <dbReference type="NCBI Taxonomy" id="58314"/>
    <lineage>
        <taxon>Bacteria</taxon>
        <taxon>Pseudomonadati</taxon>
        <taxon>Pseudomonadota</taxon>
        <taxon>Alphaproteobacteria</taxon>
        <taxon>Rhodobacterales</taxon>
        <taxon>Paracoccaceae</taxon>
        <taxon>Rhodovulum</taxon>
    </lineage>
</organism>
<evidence type="ECO:0000313" key="4">
    <source>
        <dbReference type="Proteomes" id="UP000466730"/>
    </source>
</evidence>
<sequence length="202" mass="22004">MIRRLALGLALWAATAAPGLADKIPLSALSGYLNSFSTARAEFTQVNADGSISTGRMLLQRPGRARFEYDPPNGGLVIAGGGQVAIFDTKSNQPPEQYPLRRTPLNIILERNVDLSRARMVVGHDGDATTTRVIAQDPEHPEYGTIALVFTGNPVELRQWVITDDTGQATTVILGKMRTGVQLSSRMFNIVQETADRMGNRR</sequence>
<dbReference type="AlphaFoldDB" id="A0A844BGI9"/>
<evidence type="ECO:0000256" key="2">
    <source>
        <dbReference type="SAM" id="SignalP"/>
    </source>
</evidence>
<dbReference type="SUPFAM" id="SSF89392">
    <property type="entry name" value="Prokaryotic lipoproteins and lipoprotein localization factors"/>
    <property type="match status" value="1"/>
</dbReference>
<protein>
    <submittedName>
        <fullName evidence="3">Outer membrane lipoprotein carrier protein LolA</fullName>
    </submittedName>
</protein>
<dbReference type="Pfam" id="PF03548">
    <property type="entry name" value="LolA"/>
    <property type="match status" value="1"/>
</dbReference>
<dbReference type="RefSeq" id="WP_153748935.1">
    <property type="nucleotide sequence ID" value="NZ_BAAADI010000035.1"/>
</dbReference>
<dbReference type="Proteomes" id="UP000466730">
    <property type="component" value="Unassembled WGS sequence"/>
</dbReference>
<gene>
    <name evidence="3" type="ORF">GH815_11595</name>
</gene>
<dbReference type="PANTHER" id="PTHR35869:SF1">
    <property type="entry name" value="OUTER-MEMBRANE LIPOPROTEIN CARRIER PROTEIN"/>
    <property type="match status" value="1"/>
</dbReference>
<dbReference type="Gene3D" id="2.50.20.10">
    <property type="entry name" value="Lipoprotein localisation LolA/LolB/LppX"/>
    <property type="match status" value="1"/>
</dbReference>
<dbReference type="OrthoDB" id="9800501at2"/>
<reference evidence="3 4" key="1">
    <citation type="submission" date="2019-11" db="EMBL/GenBank/DDBJ databases">
        <title>Draft Whole-Genome sequence of the marine photosynthetic bacterium Rhodovulum strictum DSM 11289.</title>
        <authorList>
            <person name="Kyndt J.A."/>
            <person name="Meyer T.E."/>
        </authorList>
    </citation>
    <scope>NUCLEOTIDE SEQUENCE [LARGE SCALE GENOMIC DNA]</scope>
    <source>
        <strain evidence="3 4">DSM 11289</strain>
    </source>
</reference>
<evidence type="ECO:0000256" key="1">
    <source>
        <dbReference type="ARBA" id="ARBA00022729"/>
    </source>
</evidence>
<accession>A0A844BGI9</accession>
<name>A0A844BGI9_9RHOB</name>
<dbReference type="CDD" id="cd16325">
    <property type="entry name" value="LolA"/>
    <property type="match status" value="1"/>
</dbReference>
<feature type="signal peptide" evidence="2">
    <location>
        <begin position="1"/>
        <end position="21"/>
    </location>
</feature>
<proteinExistence type="predicted"/>
<dbReference type="InterPro" id="IPR004564">
    <property type="entry name" value="OM_lipoprot_carrier_LolA-like"/>
</dbReference>
<dbReference type="EMBL" id="WJPO01000017">
    <property type="protein sequence ID" value="MRH21638.1"/>
    <property type="molecule type" value="Genomic_DNA"/>
</dbReference>
<feature type="chain" id="PRO_5032565741" evidence="2">
    <location>
        <begin position="22"/>
        <end position="202"/>
    </location>
</feature>
<keyword evidence="3" id="KW-0449">Lipoprotein</keyword>
<comment type="caution">
    <text evidence="3">The sequence shown here is derived from an EMBL/GenBank/DDBJ whole genome shotgun (WGS) entry which is preliminary data.</text>
</comment>
<evidence type="ECO:0000313" key="3">
    <source>
        <dbReference type="EMBL" id="MRH21638.1"/>
    </source>
</evidence>
<keyword evidence="1 2" id="KW-0732">Signal</keyword>